<dbReference type="EMBL" id="JAPEVA010000067">
    <property type="protein sequence ID" value="KAJ4401924.1"/>
    <property type="molecule type" value="Genomic_DNA"/>
</dbReference>
<dbReference type="OrthoDB" id="5337308at2759"/>
<sequence>MALDHTSPVHGAADLWKRPPKDYELPAIRSAFDITWAFWDRATVGGNIQNLKYFHDCLVVNPDPLDLIRQAHEKLTPPRSAPGTWPGSPLGRSHGVFLIQHKEKLGDSKFISKIRVVKNDASTMLFMFFYIDCPSGAGSEAGDSSALEMMLQMSNGTSARLRAKL</sequence>
<dbReference type="AlphaFoldDB" id="A0A9W9D6B1"/>
<evidence type="ECO:0000313" key="1">
    <source>
        <dbReference type="EMBL" id="KAJ4401924.1"/>
    </source>
</evidence>
<reference evidence="1" key="1">
    <citation type="submission" date="2022-10" db="EMBL/GenBank/DDBJ databases">
        <title>Tapping the CABI collections for fungal endophytes: first genome assemblies for Collariella, Neodidymelliopsis, Ascochyta clinopodiicola, Didymella pomorum, Didymosphaeria variabile, Neocosmospora piperis and Neocucurbitaria cava.</title>
        <authorList>
            <person name="Hill R."/>
        </authorList>
    </citation>
    <scope>NUCLEOTIDE SEQUENCE</scope>
    <source>
        <strain evidence="1">IMI 355091</strain>
    </source>
</reference>
<protein>
    <submittedName>
        <fullName evidence="1">Uncharacterized protein</fullName>
    </submittedName>
</protein>
<evidence type="ECO:0000313" key="2">
    <source>
        <dbReference type="Proteomes" id="UP001140510"/>
    </source>
</evidence>
<accession>A0A9W9D6B1</accession>
<name>A0A9W9D6B1_9PLEO</name>
<dbReference type="Proteomes" id="UP001140510">
    <property type="component" value="Unassembled WGS sequence"/>
</dbReference>
<organism evidence="1 2">
    <name type="scientific">Didymella pomorum</name>
    <dbReference type="NCBI Taxonomy" id="749634"/>
    <lineage>
        <taxon>Eukaryota</taxon>
        <taxon>Fungi</taxon>
        <taxon>Dikarya</taxon>
        <taxon>Ascomycota</taxon>
        <taxon>Pezizomycotina</taxon>
        <taxon>Dothideomycetes</taxon>
        <taxon>Pleosporomycetidae</taxon>
        <taxon>Pleosporales</taxon>
        <taxon>Pleosporineae</taxon>
        <taxon>Didymellaceae</taxon>
        <taxon>Didymella</taxon>
    </lineage>
</organism>
<gene>
    <name evidence="1" type="ORF">N0V91_007577</name>
</gene>
<keyword evidence="2" id="KW-1185">Reference proteome</keyword>
<proteinExistence type="predicted"/>
<comment type="caution">
    <text evidence="1">The sequence shown here is derived from an EMBL/GenBank/DDBJ whole genome shotgun (WGS) entry which is preliminary data.</text>
</comment>